<comment type="caution">
    <text evidence="1">The sequence shown here is derived from an EMBL/GenBank/DDBJ whole genome shotgun (WGS) entry which is preliminary data.</text>
</comment>
<accession>A0ACC2HQ83</accession>
<sequence length="914" mass="100180">MIPVAEPYRQALTAALAGPDEDNELTVSFSSPVTGGRITNGKQLASADHWVASLLQPVQFVDAFADMVLGGAADDDSGAVSNVDVILEVGPHTALGGPIKELLSQPAFQGVNVPYVGCLVRNENAQDCMLSAALDLLRKGYPVSLFQLRGFEEDSNAPRRVLTDLPSYPWNHSIAHWNESRHSRAYRQRDRAPHHLLGLPVPGTNPETATWKQVVRLSESPWLRDHVVQGNVLYPGAGFICLAIAAMKQLAEGGTSDVMPSGYKLQDVEIHQALVVPENTNGIEVQTVLRRVSDKSIGIQGWREFEVLSVTADNRWTQHAKGLITADFSNTQDKRSAQSPVHTSGFTRRIEPEDMWSSLRALSIQHGPSFQNITSIVQEGKASKTPSCVATFSIADCDAQSEHVLHPTTLDSVIVSTYAAMPGAGARSDSPKVPRSIRSLWVSSGMRTTAGFSLACNTNLVINTAQRCEADIAVDDAGRSVLELEGLVLQSLGRRVDQPQDQEQPWAKELCADVRWAPELALSAGLPGSAAAIKAKVRAPLTVDPNDELVLIRLRRVCVYFCHNALAALTQQDISKLLPHHVKFYHWMQDTLGEAAAQRLGPASDTWTQDPPRTRAHEIAIAAGESADGELICRLGARLVSILRGEQAPLEVMLEDRLLYRYYAQAFRLAPAFAQFRALMRAVAHRNPRARVLEIGAGTGGATRNALQALGTDEEGGPFIDSWHFTDISSGFFEAAHAEFVGQSRYLDMRFDRCDIEQDPAAQGFDLESYDVVVACQVLHATKSMERTMAHVRSLMKPGASLLLMETTKDQIDLQFIFGLVPGWWLSEEAERVASPTVSLPMWQRVLKGAGFSGIDVELRDYEAHDDMYSVSNIVSTVLAPPTTWQENSVVVVISNKADWRSPACCTRARGWRR</sequence>
<organism evidence="1 2">
    <name type="scientific">Boeremia exigua</name>
    <dbReference type="NCBI Taxonomy" id="749465"/>
    <lineage>
        <taxon>Eukaryota</taxon>
        <taxon>Fungi</taxon>
        <taxon>Dikarya</taxon>
        <taxon>Ascomycota</taxon>
        <taxon>Pezizomycotina</taxon>
        <taxon>Dothideomycetes</taxon>
        <taxon>Pleosporomycetidae</taxon>
        <taxon>Pleosporales</taxon>
        <taxon>Pleosporineae</taxon>
        <taxon>Didymellaceae</taxon>
        <taxon>Boeremia</taxon>
    </lineage>
</organism>
<reference evidence="1" key="1">
    <citation type="submission" date="2022-11" db="EMBL/GenBank/DDBJ databases">
        <title>Genome Sequence of Boeremia exigua.</title>
        <authorList>
            <person name="Buettner E."/>
        </authorList>
    </citation>
    <scope>NUCLEOTIDE SEQUENCE</scope>
    <source>
        <strain evidence="1">CU02</strain>
    </source>
</reference>
<dbReference type="EMBL" id="JAPHNI010001647">
    <property type="protein sequence ID" value="KAJ8105116.1"/>
    <property type="molecule type" value="Genomic_DNA"/>
</dbReference>
<gene>
    <name evidence="1" type="ORF">OPT61_g10374</name>
</gene>
<proteinExistence type="predicted"/>
<dbReference type="Proteomes" id="UP001153331">
    <property type="component" value="Unassembled WGS sequence"/>
</dbReference>
<protein>
    <submittedName>
        <fullName evidence="1">Uncharacterized protein</fullName>
    </submittedName>
</protein>
<evidence type="ECO:0000313" key="2">
    <source>
        <dbReference type="Proteomes" id="UP001153331"/>
    </source>
</evidence>
<evidence type="ECO:0000313" key="1">
    <source>
        <dbReference type="EMBL" id="KAJ8105116.1"/>
    </source>
</evidence>
<name>A0ACC2HQ83_9PLEO</name>
<keyword evidence="2" id="KW-1185">Reference proteome</keyword>